<proteinExistence type="predicted"/>
<organism evidence="2 3">
    <name type="scientific">Crucibulum laeve</name>
    <dbReference type="NCBI Taxonomy" id="68775"/>
    <lineage>
        <taxon>Eukaryota</taxon>
        <taxon>Fungi</taxon>
        <taxon>Dikarya</taxon>
        <taxon>Basidiomycota</taxon>
        <taxon>Agaricomycotina</taxon>
        <taxon>Agaricomycetes</taxon>
        <taxon>Agaricomycetidae</taxon>
        <taxon>Agaricales</taxon>
        <taxon>Agaricineae</taxon>
        <taxon>Nidulariaceae</taxon>
        <taxon>Crucibulum</taxon>
    </lineage>
</organism>
<evidence type="ECO:0000313" key="3">
    <source>
        <dbReference type="Proteomes" id="UP000308652"/>
    </source>
</evidence>
<keyword evidence="1" id="KW-1133">Transmembrane helix</keyword>
<accession>A0A5C3M1D3</accession>
<keyword evidence="1" id="KW-0812">Transmembrane</keyword>
<dbReference type="AlphaFoldDB" id="A0A5C3M1D3"/>
<keyword evidence="1" id="KW-0472">Membrane</keyword>
<evidence type="ECO:0008006" key="4">
    <source>
        <dbReference type="Google" id="ProtNLM"/>
    </source>
</evidence>
<dbReference type="OrthoDB" id="2963292at2759"/>
<reference evidence="2 3" key="1">
    <citation type="journal article" date="2019" name="Nat. Ecol. Evol.">
        <title>Megaphylogeny resolves global patterns of mushroom evolution.</title>
        <authorList>
            <person name="Varga T."/>
            <person name="Krizsan K."/>
            <person name="Foldi C."/>
            <person name="Dima B."/>
            <person name="Sanchez-Garcia M."/>
            <person name="Sanchez-Ramirez S."/>
            <person name="Szollosi G.J."/>
            <person name="Szarkandi J.G."/>
            <person name="Papp V."/>
            <person name="Albert L."/>
            <person name="Andreopoulos W."/>
            <person name="Angelini C."/>
            <person name="Antonin V."/>
            <person name="Barry K.W."/>
            <person name="Bougher N.L."/>
            <person name="Buchanan P."/>
            <person name="Buyck B."/>
            <person name="Bense V."/>
            <person name="Catcheside P."/>
            <person name="Chovatia M."/>
            <person name="Cooper J."/>
            <person name="Damon W."/>
            <person name="Desjardin D."/>
            <person name="Finy P."/>
            <person name="Geml J."/>
            <person name="Haridas S."/>
            <person name="Hughes K."/>
            <person name="Justo A."/>
            <person name="Karasinski D."/>
            <person name="Kautmanova I."/>
            <person name="Kiss B."/>
            <person name="Kocsube S."/>
            <person name="Kotiranta H."/>
            <person name="LaButti K.M."/>
            <person name="Lechner B.E."/>
            <person name="Liimatainen K."/>
            <person name="Lipzen A."/>
            <person name="Lukacs Z."/>
            <person name="Mihaltcheva S."/>
            <person name="Morgado L.N."/>
            <person name="Niskanen T."/>
            <person name="Noordeloos M.E."/>
            <person name="Ohm R.A."/>
            <person name="Ortiz-Santana B."/>
            <person name="Ovrebo C."/>
            <person name="Racz N."/>
            <person name="Riley R."/>
            <person name="Savchenko A."/>
            <person name="Shiryaev A."/>
            <person name="Soop K."/>
            <person name="Spirin V."/>
            <person name="Szebenyi C."/>
            <person name="Tomsovsky M."/>
            <person name="Tulloss R.E."/>
            <person name="Uehling J."/>
            <person name="Grigoriev I.V."/>
            <person name="Vagvolgyi C."/>
            <person name="Papp T."/>
            <person name="Martin F.M."/>
            <person name="Miettinen O."/>
            <person name="Hibbett D.S."/>
            <person name="Nagy L.G."/>
        </authorList>
    </citation>
    <scope>NUCLEOTIDE SEQUENCE [LARGE SCALE GENOMIC DNA]</scope>
    <source>
        <strain evidence="2 3">CBS 166.37</strain>
    </source>
</reference>
<keyword evidence="3" id="KW-1185">Reference proteome</keyword>
<feature type="transmembrane region" description="Helical" evidence="1">
    <location>
        <begin position="20"/>
        <end position="40"/>
    </location>
</feature>
<dbReference type="EMBL" id="ML213601">
    <property type="protein sequence ID" value="TFK39010.1"/>
    <property type="molecule type" value="Genomic_DNA"/>
</dbReference>
<gene>
    <name evidence="2" type="ORF">BDQ12DRAFT_87323</name>
</gene>
<name>A0A5C3M1D3_9AGAR</name>
<sequence length="348" mass="39886">MLSIMDVFLSLKHTEGLKWTASWILVLSVVFTYIISLMGTPPPEIVHIERKNYLARSRQWKAAQRAQRELEEKRRLILESNSFPFLSFPPEICMLVLSHCAEWNSTYLSLVRVSRRMRRLASHACLPRMPVVLANTVQVTSFGNLLIASPELEGLVRHLWIEPERGDFMLCKVIVRKCGSLRSLACDARMVEEVVEGHLECRSLTLLGATQKKWSFLLESSRTVAFFKRLTHLRVYQGDIPLSGVEFTNLSHLSYADNRADAKLSVGERILEDKEVYPSLQTVVVTRRRGAGGLRISRPTSRKVFAFEVPDRWTERDMWCASARGRGMWDLCTDERPLSRRFSSGSRS</sequence>
<protein>
    <recommendedName>
        <fullName evidence="4">F-box domain-containing protein</fullName>
    </recommendedName>
</protein>
<dbReference type="Proteomes" id="UP000308652">
    <property type="component" value="Unassembled WGS sequence"/>
</dbReference>
<evidence type="ECO:0000313" key="2">
    <source>
        <dbReference type="EMBL" id="TFK39010.1"/>
    </source>
</evidence>
<evidence type="ECO:0000256" key="1">
    <source>
        <dbReference type="SAM" id="Phobius"/>
    </source>
</evidence>